<dbReference type="AlphaFoldDB" id="A0AA51YGJ7"/>
<dbReference type="GeneID" id="84230911"/>
<organism evidence="1 2">
    <name type="scientific">Methanolobus mangrovi</name>
    <dbReference type="NCBI Taxonomy" id="3072977"/>
    <lineage>
        <taxon>Archaea</taxon>
        <taxon>Methanobacteriati</taxon>
        <taxon>Methanobacteriota</taxon>
        <taxon>Stenosarchaea group</taxon>
        <taxon>Methanomicrobia</taxon>
        <taxon>Methanosarcinales</taxon>
        <taxon>Methanosarcinaceae</taxon>
        <taxon>Methanolobus</taxon>
    </lineage>
</organism>
<keyword evidence="2" id="KW-1185">Reference proteome</keyword>
<name>A0AA51YGJ7_9EURY</name>
<gene>
    <name evidence="1" type="ORF">RE476_12180</name>
</gene>
<evidence type="ECO:0000313" key="2">
    <source>
        <dbReference type="Proteomes" id="UP001183006"/>
    </source>
</evidence>
<dbReference type="Proteomes" id="UP001183006">
    <property type="component" value="Chromosome"/>
</dbReference>
<dbReference type="KEGG" id="mmav:RE476_12180"/>
<dbReference type="EMBL" id="CP133594">
    <property type="protein sequence ID" value="WMW22112.1"/>
    <property type="molecule type" value="Genomic_DNA"/>
</dbReference>
<evidence type="ECO:0000313" key="1">
    <source>
        <dbReference type="EMBL" id="WMW22112.1"/>
    </source>
</evidence>
<proteinExistence type="predicted"/>
<accession>A0AA51YGJ7</accession>
<reference evidence="1" key="1">
    <citation type="submission" date="2023-08" db="EMBL/GenBank/DDBJ databases">
        <title>Methanolobus mangrovi sp. nov. and Methanolobus sediminis sp. nov, two novel methylotrophic methanogens isolated from mangrove sediments in China.</title>
        <authorList>
            <person name="Zhou J."/>
        </authorList>
    </citation>
    <scope>NUCLEOTIDE SEQUENCE</scope>
    <source>
        <strain evidence="1">FTZ2</strain>
    </source>
</reference>
<sequence length="47" mass="5312">MRNLNRKRNVVDIFKSCHTVVGGVSADKLNAEEMELYRFMVGGVQAK</sequence>
<dbReference type="RefSeq" id="WP_309307905.1">
    <property type="nucleotide sequence ID" value="NZ_CP133594.1"/>
</dbReference>
<protein>
    <submittedName>
        <fullName evidence="1">Uncharacterized protein</fullName>
    </submittedName>
</protein>